<dbReference type="PANTHER" id="PTHR24198:SF165">
    <property type="entry name" value="ANKYRIN REPEAT-CONTAINING PROTEIN-RELATED"/>
    <property type="match status" value="1"/>
</dbReference>
<proteinExistence type="predicted"/>
<evidence type="ECO:0000256" key="2">
    <source>
        <dbReference type="ARBA" id="ARBA00023043"/>
    </source>
</evidence>
<name>H1YCI6_9SPHI</name>
<dbReference type="Proteomes" id="UP000002774">
    <property type="component" value="Chromosome"/>
</dbReference>
<dbReference type="PANTHER" id="PTHR24198">
    <property type="entry name" value="ANKYRIN REPEAT AND PROTEIN KINASE DOMAIN-CONTAINING PROTEIN"/>
    <property type="match status" value="1"/>
</dbReference>
<dbReference type="Gene3D" id="1.25.40.20">
    <property type="entry name" value="Ankyrin repeat-containing domain"/>
    <property type="match status" value="1"/>
</dbReference>
<evidence type="ECO:0000313" key="4">
    <source>
        <dbReference type="Proteomes" id="UP000002774"/>
    </source>
</evidence>
<evidence type="ECO:0000313" key="3">
    <source>
        <dbReference type="EMBL" id="EHQ30664.1"/>
    </source>
</evidence>
<accession>H1YCI6</accession>
<organism evidence="3 4">
    <name type="scientific">Mucilaginibacter paludis DSM 18603</name>
    <dbReference type="NCBI Taxonomy" id="714943"/>
    <lineage>
        <taxon>Bacteria</taxon>
        <taxon>Pseudomonadati</taxon>
        <taxon>Bacteroidota</taxon>
        <taxon>Sphingobacteriia</taxon>
        <taxon>Sphingobacteriales</taxon>
        <taxon>Sphingobacteriaceae</taxon>
        <taxon>Mucilaginibacter</taxon>
    </lineage>
</organism>
<evidence type="ECO:0000256" key="1">
    <source>
        <dbReference type="ARBA" id="ARBA00022737"/>
    </source>
</evidence>
<gene>
    <name evidence="3" type="ORF">Mucpa_6613</name>
</gene>
<sequence>MNFGKYKHPDWVNLGLYEAIHHYRMDIIKILLSAGGDVNGFMPFACWLTPLMHAVRYKEPRWDLAELLLDLGVPVNGTNGLGMSALPMVIFYGLPEAADWLLDRGADIDFIEPEFCSTPLGWAARWGKADMAGTLLKRGAHVKHAGMVWSKPMAWALKNGHTAIVELLK</sequence>
<dbReference type="InterPro" id="IPR036770">
    <property type="entry name" value="Ankyrin_rpt-contain_sf"/>
</dbReference>
<dbReference type="SUPFAM" id="SSF48403">
    <property type="entry name" value="Ankyrin repeat"/>
    <property type="match status" value="1"/>
</dbReference>
<dbReference type="SMART" id="SM00248">
    <property type="entry name" value="ANK"/>
    <property type="match status" value="4"/>
</dbReference>
<dbReference type="EMBL" id="CM001403">
    <property type="protein sequence ID" value="EHQ30664.1"/>
    <property type="molecule type" value="Genomic_DNA"/>
</dbReference>
<reference evidence="3" key="1">
    <citation type="submission" date="2011-09" db="EMBL/GenBank/DDBJ databases">
        <title>The permanent draft genome of Mucilaginibacter paludis DSM 18603.</title>
        <authorList>
            <consortium name="US DOE Joint Genome Institute (JGI-PGF)"/>
            <person name="Lucas S."/>
            <person name="Han J."/>
            <person name="Lapidus A."/>
            <person name="Bruce D."/>
            <person name="Goodwin L."/>
            <person name="Pitluck S."/>
            <person name="Peters L."/>
            <person name="Kyrpides N."/>
            <person name="Mavromatis K."/>
            <person name="Ivanova N."/>
            <person name="Mikhailova N."/>
            <person name="Held B."/>
            <person name="Detter J.C."/>
            <person name="Tapia R."/>
            <person name="Han C."/>
            <person name="Land M."/>
            <person name="Hauser L."/>
            <person name="Markowitz V."/>
            <person name="Cheng J.-F."/>
            <person name="Hugenholtz P."/>
            <person name="Woyke T."/>
            <person name="Wu D."/>
            <person name="Tindall B."/>
            <person name="Brambilla E."/>
            <person name="Klenk H.-P."/>
            <person name="Eisen J.A."/>
        </authorList>
    </citation>
    <scope>NUCLEOTIDE SEQUENCE [LARGE SCALE GENOMIC DNA]</scope>
    <source>
        <strain evidence="3">DSM 18603</strain>
    </source>
</reference>
<dbReference type="HOGENOM" id="CLU_1576742_0_0_10"/>
<keyword evidence="2" id="KW-0040">ANK repeat</keyword>
<dbReference type="eggNOG" id="COG0666">
    <property type="taxonomic scope" value="Bacteria"/>
</dbReference>
<dbReference type="STRING" id="714943.Mucpa_6613"/>
<dbReference type="Pfam" id="PF00023">
    <property type="entry name" value="Ank"/>
    <property type="match status" value="1"/>
</dbReference>
<dbReference type="AlphaFoldDB" id="H1YCI6"/>
<keyword evidence="1" id="KW-0677">Repeat</keyword>
<dbReference type="Pfam" id="PF12796">
    <property type="entry name" value="Ank_2"/>
    <property type="match status" value="1"/>
</dbReference>
<keyword evidence="4" id="KW-1185">Reference proteome</keyword>
<dbReference type="InterPro" id="IPR002110">
    <property type="entry name" value="Ankyrin_rpt"/>
</dbReference>
<protein>
    <submittedName>
        <fullName evidence="3">Ankyrin</fullName>
    </submittedName>
</protein>
<dbReference type="RefSeq" id="WP_008512569.1">
    <property type="nucleotide sequence ID" value="NZ_CM001403.1"/>
</dbReference>